<comment type="caution">
    <text evidence="2">The sequence shown here is derived from an EMBL/GenBank/DDBJ whole genome shotgun (WGS) entry which is preliminary data.</text>
</comment>
<dbReference type="Proteomes" id="UP000613580">
    <property type="component" value="Unassembled WGS sequence"/>
</dbReference>
<evidence type="ECO:0000313" key="2">
    <source>
        <dbReference type="EMBL" id="KAF7318533.1"/>
    </source>
</evidence>
<evidence type="ECO:0000256" key="1">
    <source>
        <dbReference type="SAM" id="MobiDB-lite"/>
    </source>
</evidence>
<evidence type="ECO:0000313" key="3">
    <source>
        <dbReference type="Proteomes" id="UP000613580"/>
    </source>
</evidence>
<accession>A0A8H6TIV7</accession>
<dbReference type="EMBL" id="JACAZE010000004">
    <property type="protein sequence ID" value="KAF7318533.1"/>
    <property type="molecule type" value="Genomic_DNA"/>
</dbReference>
<name>A0A8H6TIV7_MYCCL</name>
<protein>
    <submittedName>
        <fullName evidence="2">MYND-type domain-containing protein</fullName>
    </submittedName>
</protein>
<reference evidence="2" key="1">
    <citation type="submission" date="2020-05" db="EMBL/GenBank/DDBJ databases">
        <title>Mycena genomes resolve the evolution of fungal bioluminescence.</title>
        <authorList>
            <person name="Tsai I.J."/>
        </authorList>
    </citation>
    <scope>NUCLEOTIDE SEQUENCE</scope>
    <source>
        <strain evidence="2">110903Hualien_Pintung</strain>
    </source>
</reference>
<organism evidence="2 3">
    <name type="scientific">Mycena chlorophos</name>
    <name type="common">Agaric fungus</name>
    <name type="synonym">Agaricus chlorophos</name>
    <dbReference type="NCBI Taxonomy" id="658473"/>
    <lineage>
        <taxon>Eukaryota</taxon>
        <taxon>Fungi</taxon>
        <taxon>Dikarya</taxon>
        <taxon>Basidiomycota</taxon>
        <taxon>Agaricomycotina</taxon>
        <taxon>Agaricomycetes</taxon>
        <taxon>Agaricomycetidae</taxon>
        <taxon>Agaricales</taxon>
        <taxon>Marasmiineae</taxon>
        <taxon>Mycenaceae</taxon>
        <taxon>Mycena</taxon>
    </lineage>
</organism>
<proteinExistence type="predicted"/>
<dbReference type="OrthoDB" id="3066703at2759"/>
<keyword evidence="3" id="KW-1185">Reference proteome</keyword>
<feature type="region of interest" description="Disordered" evidence="1">
    <location>
        <begin position="605"/>
        <end position="634"/>
    </location>
</feature>
<sequence>MHPSLKLSLSQLPVSIRKPAQAAYQGSGPALEFLQDHIESYSTNTRRHLLPVFYAQLALPAEELSEMEFVPLRMTVQRISHALACTSVLLHTPDAISPGALPELWPRIWDCIDVLNTISDLLVNETPYRLLLDLVTSVLHASRGAESMLDVVGRNLGVWRMMGRAWADWAKTREPEDDVTLGIAVLTHVFAGNEEDIPGEEETTSELKALMEGAEVGHDGFARLLILTLRWAIPTPETKVETDAALRVACVMRFLVRKFHDADNALRPAALKSGVIAPLTVCARAISASPPPDTAFDAVAFYIEEVLGLLIGFLSLPPSDQHRADAQFVQSLQQGLLAALLAYKSDDPNDGLRTGEYIGDFVFSVIPRFAVYYSVIAPLSAAFEQVKGLEMGRPELKSSWESLAETVAERKARVAAHNEQLLAGSMTRACGNPEVQVLSYNGEALPEALFWLLGDALLQLQMPEGALAGLSTPLADLFFKLRPENTQTLGAKNLSFFRTLIHADYLANREQIAFDLLSLLYDQRVADPVRGWDWKESIPCTVFDYSGSKCRISVDPQSDVAGGQEIRWDLAQEELQEFRESVSRGRMHLHLFVLKHEQAWDSWDDIPDSDSSSIPDSSQSGSNEGSESDVTSESDSNIIPATVLVFPLYVNEAGADMYRAIGRLAQEATPPGPTDDELDLEVYRPKIRELLAVEGVVETH</sequence>
<feature type="compositionally biased region" description="Low complexity" evidence="1">
    <location>
        <begin position="609"/>
        <end position="625"/>
    </location>
</feature>
<gene>
    <name evidence="2" type="ORF">HMN09_00363300</name>
</gene>
<dbReference type="AlphaFoldDB" id="A0A8H6TIV7"/>